<accession>A0ABV7D6N5</accession>
<organism evidence="1 2">
    <name type="scientific">Kordiimonas pumila</name>
    <dbReference type="NCBI Taxonomy" id="2161677"/>
    <lineage>
        <taxon>Bacteria</taxon>
        <taxon>Pseudomonadati</taxon>
        <taxon>Pseudomonadota</taxon>
        <taxon>Alphaproteobacteria</taxon>
        <taxon>Kordiimonadales</taxon>
        <taxon>Kordiimonadaceae</taxon>
        <taxon>Kordiimonas</taxon>
    </lineage>
</organism>
<evidence type="ECO:0000313" key="2">
    <source>
        <dbReference type="Proteomes" id="UP001595444"/>
    </source>
</evidence>
<protein>
    <submittedName>
        <fullName evidence="1">Conjugal transfer protein TraW</fullName>
    </submittedName>
</protein>
<gene>
    <name evidence="1" type="ORF">ACFOKA_10590</name>
</gene>
<sequence>MIERDALEEIEAAVAATPFDPGVFGDEEDWSALASPELPRAEVARTRTFIPFFTLSFEIADAEGKVLYPKGYRFNPLEYLTLPSRLFVVDAPLLDWALEERTEGDMVLLSGGNPLAESRQRKTAIFKLEEQIRTRFELQYVPSIIRQEGKTLFIEEVTPEAAARAEETEDAKERHDG</sequence>
<name>A0ABV7D6N5_9PROT</name>
<dbReference type="EMBL" id="JBHRSL010000010">
    <property type="protein sequence ID" value="MFC3052350.1"/>
    <property type="molecule type" value="Genomic_DNA"/>
</dbReference>
<keyword evidence="2" id="KW-1185">Reference proteome</keyword>
<evidence type="ECO:0000313" key="1">
    <source>
        <dbReference type="EMBL" id="MFC3052350.1"/>
    </source>
</evidence>
<dbReference type="RefSeq" id="WP_194213984.1">
    <property type="nucleotide sequence ID" value="NZ_CP061205.1"/>
</dbReference>
<dbReference type="Proteomes" id="UP001595444">
    <property type="component" value="Unassembled WGS sequence"/>
</dbReference>
<comment type="caution">
    <text evidence="1">The sequence shown here is derived from an EMBL/GenBank/DDBJ whole genome shotgun (WGS) entry which is preliminary data.</text>
</comment>
<reference evidence="2" key="1">
    <citation type="journal article" date="2019" name="Int. J. Syst. Evol. Microbiol.">
        <title>The Global Catalogue of Microorganisms (GCM) 10K type strain sequencing project: providing services to taxonomists for standard genome sequencing and annotation.</title>
        <authorList>
            <consortium name="The Broad Institute Genomics Platform"/>
            <consortium name="The Broad Institute Genome Sequencing Center for Infectious Disease"/>
            <person name="Wu L."/>
            <person name="Ma J."/>
        </authorList>
    </citation>
    <scope>NUCLEOTIDE SEQUENCE [LARGE SCALE GENOMIC DNA]</scope>
    <source>
        <strain evidence="2">KCTC 62164</strain>
    </source>
</reference>
<proteinExistence type="predicted"/>